<gene>
    <name evidence="10" type="primary">ispE</name>
    <name evidence="13" type="ORF">ACFFUT_15460</name>
</gene>
<keyword evidence="14" id="KW-1185">Reference proteome</keyword>
<evidence type="ECO:0000313" key="13">
    <source>
        <dbReference type="EMBL" id="MFB9233188.1"/>
    </source>
</evidence>
<feature type="domain" description="GHMP kinase C-terminal" evidence="12">
    <location>
        <begin position="194"/>
        <end position="262"/>
    </location>
</feature>
<name>A0ABV5JIA0_9RHOB</name>
<evidence type="ECO:0000259" key="11">
    <source>
        <dbReference type="Pfam" id="PF00288"/>
    </source>
</evidence>
<comment type="caution">
    <text evidence="13">The sequence shown here is derived from an EMBL/GenBank/DDBJ whole genome shotgun (WGS) entry which is preliminary data.</text>
</comment>
<comment type="catalytic activity">
    <reaction evidence="10">
        <text>4-CDP-2-C-methyl-D-erythritol + ATP = 4-CDP-2-C-methyl-D-erythritol 2-phosphate + ADP + H(+)</text>
        <dbReference type="Rhea" id="RHEA:18437"/>
        <dbReference type="ChEBI" id="CHEBI:15378"/>
        <dbReference type="ChEBI" id="CHEBI:30616"/>
        <dbReference type="ChEBI" id="CHEBI:57823"/>
        <dbReference type="ChEBI" id="CHEBI:57919"/>
        <dbReference type="ChEBI" id="CHEBI:456216"/>
        <dbReference type="EC" id="2.7.1.148"/>
    </reaction>
</comment>
<evidence type="ECO:0000256" key="1">
    <source>
        <dbReference type="ARBA" id="ARBA00009684"/>
    </source>
</evidence>
<dbReference type="EC" id="2.7.1.148" evidence="2 10"/>
<feature type="active site" evidence="10">
    <location>
        <position position="130"/>
    </location>
</feature>
<comment type="pathway">
    <text evidence="10">Isoprenoid biosynthesis; isopentenyl diphosphate biosynthesis via DXP pathway; isopentenyl diphosphate from 1-deoxy-D-xylulose 5-phosphate: step 3/6.</text>
</comment>
<dbReference type="PIRSF" id="PIRSF010376">
    <property type="entry name" value="IspE"/>
    <property type="match status" value="1"/>
</dbReference>
<dbReference type="RefSeq" id="WP_213889377.1">
    <property type="nucleotide sequence ID" value="NZ_JAGFNU010000006.1"/>
</dbReference>
<dbReference type="InterPro" id="IPR013750">
    <property type="entry name" value="GHMP_kinase_C_dom"/>
</dbReference>
<feature type="active site" evidence="10">
    <location>
        <position position="10"/>
    </location>
</feature>
<feature type="binding site" evidence="10">
    <location>
        <begin position="91"/>
        <end position="101"/>
    </location>
    <ligand>
        <name>ATP</name>
        <dbReference type="ChEBI" id="CHEBI:30616"/>
    </ligand>
</feature>
<dbReference type="Proteomes" id="UP001589683">
    <property type="component" value="Unassembled WGS sequence"/>
</dbReference>
<comment type="similarity">
    <text evidence="1 10">Belongs to the GHMP kinase family. IspE subfamily.</text>
</comment>
<keyword evidence="4 10" id="KW-0808">Transferase</keyword>
<accession>A0ABV5JIA0</accession>
<dbReference type="EMBL" id="JBHMEA010000048">
    <property type="protein sequence ID" value="MFB9233188.1"/>
    <property type="molecule type" value="Genomic_DNA"/>
</dbReference>
<feature type="domain" description="GHMP kinase N-terminal" evidence="11">
    <location>
        <begin position="67"/>
        <end position="131"/>
    </location>
</feature>
<dbReference type="Gene3D" id="3.30.70.890">
    <property type="entry name" value="GHMP kinase, C-terminal domain"/>
    <property type="match status" value="1"/>
</dbReference>
<reference evidence="13 14" key="1">
    <citation type="submission" date="2024-09" db="EMBL/GenBank/DDBJ databases">
        <authorList>
            <person name="Sun Q."/>
            <person name="Mori K."/>
        </authorList>
    </citation>
    <scope>NUCLEOTIDE SEQUENCE [LARGE SCALE GENOMIC DNA]</scope>
    <source>
        <strain evidence="13 14">CECT 8726</strain>
    </source>
</reference>
<evidence type="ECO:0000259" key="12">
    <source>
        <dbReference type="Pfam" id="PF08544"/>
    </source>
</evidence>
<keyword evidence="5 10" id="KW-0547">Nucleotide-binding</keyword>
<dbReference type="InterPro" id="IPR014721">
    <property type="entry name" value="Ribsml_uS5_D2-typ_fold_subgr"/>
</dbReference>
<organism evidence="13 14">
    <name type="scientific">Pseudohalocynthiibacter aestuariivivens</name>
    <dbReference type="NCBI Taxonomy" id="1591409"/>
    <lineage>
        <taxon>Bacteria</taxon>
        <taxon>Pseudomonadati</taxon>
        <taxon>Pseudomonadota</taxon>
        <taxon>Alphaproteobacteria</taxon>
        <taxon>Rhodobacterales</taxon>
        <taxon>Paracoccaceae</taxon>
        <taxon>Pseudohalocynthiibacter</taxon>
    </lineage>
</organism>
<evidence type="ECO:0000256" key="6">
    <source>
        <dbReference type="ARBA" id="ARBA00022777"/>
    </source>
</evidence>
<dbReference type="Pfam" id="PF08544">
    <property type="entry name" value="GHMP_kinases_C"/>
    <property type="match status" value="1"/>
</dbReference>
<keyword evidence="6 10" id="KW-0418">Kinase</keyword>
<evidence type="ECO:0000313" key="14">
    <source>
        <dbReference type="Proteomes" id="UP001589683"/>
    </source>
</evidence>
<protein>
    <recommendedName>
        <fullName evidence="3 10">4-diphosphocytidyl-2-C-methyl-D-erythritol kinase</fullName>
        <shortName evidence="10">CMK</shortName>
        <ecNumber evidence="2 10">2.7.1.148</ecNumber>
    </recommendedName>
    <alternativeName>
        <fullName evidence="9 10">4-(cytidine-5'-diphospho)-2-C-methyl-D-erythritol kinase</fullName>
    </alternativeName>
</protein>
<evidence type="ECO:0000256" key="10">
    <source>
        <dbReference type="HAMAP-Rule" id="MF_00061"/>
    </source>
</evidence>
<evidence type="ECO:0000256" key="2">
    <source>
        <dbReference type="ARBA" id="ARBA00012052"/>
    </source>
</evidence>
<dbReference type="InterPro" id="IPR006204">
    <property type="entry name" value="GHMP_kinase_N_dom"/>
</dbReference>
<dbReference type="InterPro" id="IPR004424">
    <property type="entry name" value="IspE"/>
</dbReference>
<evidence type="ECO:0000256" key="8">
    <source>
        <dbReference type="ARBA" id="ARBA00023229"/>
    </source>
</evidence>
<dbReference type="InterPro" id="IPR036554">
    <property type="entry name" value="GHMP_kinase_C_sf"/>
</dbReference>
<dbReference type="GO" id="GO:0050515">
    <property type="term" value="F:4-(cytidine 5'-diphospho)-2-C-methyl-D-erythritol kinase activity"/>
    <property type="evidence" value="ECO:0007669"/>
    <property type="project" value="UniProtKB-EC"/>
</dbReference>
<comment type="function">
    <text evidence="10">Catalyzes the phosphorylation of the position 2 hydroxy group of 4-diphosphocytidyl-2C-methyl-D-erythritol.</text>
</comment>
<evidence type="ECO:0000256" key="3">
    <source>
        <dbReference type="ARBA" id="ARBA00017473"/>
    </source>
</evidence>
<dbReference type="PANTHER" id="PTHR43527:SF2">
    <property type="entry name" value="4-DIPHOSPHOCYTIDYL-2-C-METHYL-D-ERYTHRITOL KINASE, CHLOROPLASTIC"/>
    <property type="match status" value="1"/>
</dbReference>
<dbReference type="Pfam" id="PF00288">
    <property type="entry name" value="GHMP_kinases_N"/>
    <property type="match status" value="1"/>
</dbReference>
<dbReference type="HAMAP" id="MF_00061">
    <property type="entry name" value="IspE"/>
    <property type="match status" value="1"/>
</dbReference>
<sequence length="282" mass="29791">MAIREFAPAKINLTLHVTGQQSDGYHLIDSLVAFADIGDWVAVDKAPEMHFTVRGPRAMGVPTDDSNLVLRAADLMLSGQSASITLEKHLPAASGIGGGSADAAAMLRAIHKLYKQPLPSAPDILSLGADVPICLESKTARMQGIGEVLTPIPALPPVWVVLVNPGVEISTPRSFKALASKENPSMPEIIPVFKNLGEMTAWLLDQRNDLQPGAIAMEPVIGDVLAALATTKKLVLTRMSGSGATCFGLYATEEDASIATRSISVRHPEWWVATGTLGSGVN</sequence>
<dbReference type="NCBIfam" id="TIGR00154">
    <property type="entry name" value="ispE"/>
    <property type="match status" value="1"/>
</dbReference>
<evidence type="ECO:0000256" key="7">
    <source>
        <dbReference type="ARBA" id="ARBA00022840"/>
    </source>
</evidence>
<dbReference type="Gene3D" id="3.30.230.10">
    <property type="match status" value="1"/>
</dbReference>
<dbReference type="SUPFAM" id="SSF55060">
    <property type="entry name" value="GHMP Kinase, C-terminal domain"/>
    <property type="match status" value="1"/>
</dbReference>
<keyword evidence="7 10" id="KW-0067">ATP-binding</keyword>
<dbReference type="PANTHER" id="PTHR43527">
    <property type="entry name" value="4-DIPHOSPHOCYTIDYL-2-C-METHYL-D-ERYTHRITOL KINASE, CHLOROPLASTIC"/>
    <property type="match status" value="1"/>
</dbReference>
<evidence type="ECO:0000256" key="4">
    <source>
        <dbReference type="ARBA" id="ARBA00022679"/>
    </source>
</evidence>
<proteinExistence type="inferred from homology"/>
<dbReference type="NCBIfam" id="NF011202">
    <property type="entry name" value="PRK14608.1"/>
    <property type="match status" value="1"/>
</dbReference>
<dbReference type="SUPFAM" id="SSF54211">
    <property type="entry name" value="Ribosomal protein S5 domain 2-like"/>
    <property type="match status" value="1"/>
</dbReference>
<evidence type="ECO:0000256" key="5">
    <source>
        <dbReference type="ARBA" id="ARBA00022741"/>
    </source>
</evidence>
<keyword evidence="8 10" id="KW-0414">Isoprene biosynthesis</keyword>
<dbReference type="InterPro" id="IPR020568">
    <property type="entry name" value="Ribosomal_Su5_D2-typ_SF"/>
</dbReference>
<evidence type="ECO:0000256" key="9">
    <source>
        <dbReference type="ARBA" id="ARBA00032554"/>
    </source>
</evidence>